<feature type="repeat" description="Solcar" evidence="14">
    <location>
        <begin position="262"/>
        <end position="367"/>
    </location>
</feature>
<keyword evidence="10" id="KW-0106">Calcium</keyword>
<dbReference type="AlphaFoldDB" id="A0A4U0XBX4"/>
<gene>
    <name evidence="17" type="ORF">B0A49_02031</name>
</gene>
<feature type="domain" description="EF-hand" evidence="16">
    <location>
        <begin position="8"/>
        <end position="43"/>
    </location>
</feature>
<evidence type="ECO:0000256" key="14">
    <source>
        <dbReference type="PROSITE-ProRule" id="PRU00282"/>
    </source>
</evidence>
<evidence type="ECO:0000256" key="5">
    <source>
        <dbReference type="ARBA" id="ARBA00022448"/>
    </source>
</evidence>
<evidence type="ECO:0000256" key="11">
    <source>
        <dbReference type="ARBA" id="ARBA00022989"/>
    </source>
</evidence>
<reference evidence="17 18" key="1">
    <citation type="submission" date="2017-03" db="EMBL/GenBank/DDBJ databases">
        <title>Genomes of endolithic fungi from Antarctica.</title>
        <authorList>
            <person name="Coleine C."/>
            <person name="Masonjones S."/>
            <person name="Stajich J.E."/>
        </authorList>
    </citation>
    <scope>NUCLEOTIDE SEQUENCE [LARGE SCALE GENOMIC DNA]</scope>
    <source>
        <strain evidence="17 18">CCFEE 5187</strain>
    </source>
</reference>
<keyword evidence="5 15" id="KW-0813">Transport</keyword>
<feature type="repeat" description="Solcar" evidence="14">
    <location>
        <begin position="380"/>
        <end position="469"/>
    </location>
</feature>
<dbReference type="PROSITE" id="PS00018">
    <property type="entry name" value="EF_HAND_1"/>
    <property type="match status" value="2"/>
</dbReference>
<dbReference type="GO" id="GO:0005509">
    <property type="term" value="F:calcium ion binding"/>
    <property type="evidence" value="ECO:0007669"/>
    <property type="project" value="InterPro"/>
</dbReference>
<evidence type="ECO:0000256" key="10">
    <source>
        <dbReference type="ARBA" id="ARBA00022837"/>
    </source>
</evidence>
<keyword evidence="9" id="KW-0999">Mitochondrion inner membrane</keyword>
<dbReference type="STRING" id="331657.A0A4U0XBX4"/>
<dbReference type="SUPFAM" id="SSF47473">
    <property type="entry name" value="EF-hand"/>
    <property type="match status" value="1"/>
</dbReference>
<keyword evidence="12" id="KW-0496">Mitochondrion</keyword>
<dbReference type="FunFam" id="1.50.40.10:FF:000016">
    <property type="entry name" value="Solute carrier family 25 member 23"/>
    <property type="match status" value="1"/>
</dbReference>
<evidence type="ECO:0000259" key="16">
    <source>
        <dbReference type="PROSITE" id="PS50222"/>
    </source>
</evidence>
<dbReference type="Gene3D" id="1.10.238.10">
    <property type="entry name" value="EF-hand"/>
    <property type="match status" value="2"/>
</dbReference>
<keyword evidence="13 14" id="KW-0472">Membrane</keyword>
<proteinExistence type="inferred from homology"/>
<dbReference type="InterPro" id="IPR023395">
    <property type="entry name" value="MCP_dom_sf"/>
</dbReference>
<dbReference type="GO" id="GO:0005743">
    <property type="term" value="C:mitochondrial inner membrane"/>
    <property type="evidence" value="ECO:0007669"/>
    <property type="project" value="UniProtKB-SubCell"/>
</dbReference>
<evidence type="ECO:0000256" key="7">
    <source>
        <dbReference type="ARBA" id="ARBA00022723"/>
    </source>
</evidence>
<evidence type="ECO:0000313" key="18">
    <source>
        <dbReference type="Proteomes" id="UP000308768"/>
    </source>
</evidence>
<evidence type="ECO:0000256" key="1">
    <source>
        <dbReference type="ARBA" id="ARBA00002238"/>
    </source>
</evidence>
<keyword evidence="6 14" id="KW-0812">Transmembrane</keyword>
<keyword evidence="18" id="KW-1185">Reference proteome</keyword>
<evidence type="ECO:0000256" key="4">
    <source>
        <dbReference type="ARBA" id="ARBA00021935"/>
    </source>
</evidence>
<dbReference type="InterPro" id="IPR018247">
    <property type="entry name" value="EF_Hand_1_Ca_BS"/>
</dbReference>
<dbReference type="PROSITE" id="PS50920">
    <property type="entry name" value="SOLCAR"/>
    <property type="match status" value="3"/>
</dbReference>
<feature type="repeat" description="Solcar" evidence="14">
    <location>
        <begin position="487"/>
        <end position="576"/>
    </location>
</feature>
<comment type="caution">
    <text evidence="17">The sequence shown here is derived from an EMBL/GenBank/DDBJ whole genome shotgun (WGS) entry which is preliminary data.</text>
</comment>
<evidence type="ECO:0000256" key="15">
    <source>
        <dbReference type="RuleBase" id="RU000488"/>
    </source>
</evidence>
<dbReference type="Pfam" id="PF00153">
    <property type="entry name" value="Mito_carr"/>
    <property type="match status" value="3"/>
</dbReference>
<evidence type="ECO:0000256" key="12">
    <source>
        <dbReference type="ARBA" id="ARBA00023128"/>
    </source>
</evidence>
<dbReference type="InterPro" id="IPR018108">
    <property type="entry name" value="MCP_transmembrane"/>
</dbReference>
<dbReference type="PRINTS" id="PR00926">
    <property type="entry name" value="MITOCARRIER"/>
</dbReference>
<sequence length="580" mass="62920">MDSESQAARDARVKALWDTLDTRKQGHLDAGALKKGLRKMDHPLKNADGLLQDVLKAIDVDGDGRIQYHEFHSFVQQTERELWSLFQSIDKDSNGKLDKSELQSAFQRAGLAVPNSKLDRFFEEVDTDHDGVISFEEWRNFLLFIPAQAPGLKAVLSYYSSTVKLSPEGDVQMGDETVQNLGTTLQSLTTSLFGAITQIATPPRHREAYPAFAAEAPPEFSTVPHVAIDTSLLDGEATSPELASVTDLETQDSLRSVLTACVPKPGYFLAGGLAGVASRTTTAPLDRLKVYLIAQTGAAASEVVHAAKQGAAIQAAKHGVRPLIDACKALWRAGGWRSLYAGNGINVIKVMPESAVKFGSYEAAKRVIARLEGHGDAKQITSWSKFVAGGTAGMVSQAVVYPLDTLKFRMQCETVEGGLHGNRLIVQTAKRMWHANGVPAFYRGLPMGLAGMFPYAAIDLGTFEYLKRWLTMRNAKKLGCHEEDALPGSFTTALIGGFSGAFGASVVYPVNLLRTRLQSQGTAVHPRTYTGIMDVTRQTLKGEGVRGLFKGLTPNLLKVAPAVSITYVVYENSKKALHLQ</sequence>
<evidence type="ECO:0000313" key="17">
    <source>
        <dbReference type="EMBL" id="TKA74232.1"/>
    </source>
</evidence>
<dbReference type="SUPFAM" id="SSF103506">
    <property type="entry name" value="Mitochondrial carrier"/>
    <property type="match status" value="1"/>
</dbReference>
<comment type="similarity">
    <text evidence="3 15">Belongs to the mitochondrial carrier (TC 2.A.29) family.</text>
</comment>
<dbReference type="Pfam" id="PF13499">
    <property type="entry name" value="EF-hand_7"/>
    <property type="match status" value="2"/>
</dbReference>
<dbReference type="Proteomes" id="UP000308768">
    <property type="component" value="Unassembled WGS sequence"/>
</dbReference>
<organism evidence="17 18">
    <name type="scientific">Cryomyces minteri</name>
    <dbReference type="NCBI Taxonomy" id="331657"/>
    <lineage>
        <taxon>Eukaryota</taxon>
        <taxon>Fungi</taxon>
        <taxon>Dikarya</taxon>
        <taxon>Ascomycota</taxon>
        <taxon>Pezizomycotina</taxon>
        <taxon>Dothideomycetes</taxon>
        <taxon>Dothideomycetes incertae sedis</taxon>
        <taxon>Cryomyces</taxon>
    </lineage>
</organism>
<evidence type="ECO:0000256" key="8">
    <source>
        <dbReference type="ARBA" id="ARBA00022737"/>
    </source>
</evidence>
<dbReference type="PROSITE" id="PS50222">
    <property type="entry name" value="EF_HAND_2"/>
    <property type="match status" value="3"/>
</dbReference>
<evidence type="ECO:0000256" key="9">
    <source>
        <dbReference type="ARBA" id="ARBA00022792"/>
    </source>
</evidence>
<feature type="domain" description="EF-hand" evidence="16">
    <location>
        <begin position="77"/>
        <end position="112"/>
    </location>
</feature>
<feature type="domain" description="EF-hand" evidence="16">
    <location>
        <begin position="113"/>
        <end position="148"/>
    </location>
</feature>
<evidence type="ECO:0000256" key="6">
    <source>
        <dbReference type="ARBA" id="ARBA00022692"/>
    </source>
</evidence>
<dbReference type="SMART" id="SM00054">
    <property type="entry name" value="EFh"/>
    <property type="match status" value="4"/>
</dbReference>
<keyword evidence="7" id="KW-0479">Metal-binding</keyword>
<dbReference type="GO" id="GO:0055085">
    <property type="term" value="P:transmembrane transport"/>
    <property type="evidence" value="ECO:0007669"/>
    <property type="project" value="InterPro"/>
</dbReference>
<accession>A0A4U0XBX4</accession>
<comment type="subcellular location">
    <subcellularLocation>
        <location evidence="2">Mitochondrion inner membrane</location>
        <topology evidence="2">Multi-pass membrane protein</topology>
    </subcellularLocation>
</comment>
<dbReference type="Gene3D" id="1.50.40.10">
    <property type="entry name" value="Mitochondrial carrier domain"/>
    <property type="match status" value="1"/>
</dbReference>
<dbReference type="OrthoDB" id="270584at2759"/>
<dbReference type="InterPro" id="IPR002048">
    <property type="entry name" value="EF_hand_dom"/>
</dbReference>
<protein>
    <recommendedName>
        <fullName evidence="4">Mitochondrial thiamine pyrophosphate carrier 1</fullName>
    </recommendedName>
</protein>
<keyword evidence="8" id="KW-0677">Repeat</keyword>
<name>A0A4U0XBX4_9PEZI</name>
<dbReference type="PANTHER" id="PTHR24089">
    <property type="entry name" value="SOLUTE CARRIER FAMILY 25"/>
    <property type="match status" value="1"/>
</dbReference>
<keyword evidence="11" id="KW-1133">Transmembrane helix</keyword>
<dbReference type="EMBL" id="NAJN01000374">
    <property type="protein sequence ID" value="TKA74232.1"/>
    <property type="molecule type" value="Genomic_DNA"/>
</dbReference>
<evidence type="ECO:0000256" key="3">
    <source>
        <dbReference type="ARBA" id="ARBA00006375"/>
    </source>
</evidence>
<evidence type="ECO:0000256" key="2">
    <source>
        <dbReference type="ARBA" id="ARBA00004448"/>
    </source>
</evidence>
<dbReference type="CDD" id="cd00051">
    <property type="entry name" value="EFh"/>
    <property type="match status" value="1"/>
</dbReference>
<dbReference type="InterPro" id="IPR002067">
    <property type="entry name" value="MCP"/>
</dbReference>
<comment type="function">
    <text evidence="1">Mitochondrial transporter that mediates uptake of thiamine pyrophosphate (ThPP) into mitochondria.</text>
</comment>
<evidence type="ECO:0000256" key="13">
    <source>
        <dbReference type="ARBA" id="ARBA00023136"/>
    </source>
</evidence>
<dbReference type="InterPro" id="IPR011992">
    <property type="entry name" value="EF-hand-dom_pair"/>
</dbReference>